<protein>
    <submittedName>
        <fullName evidence="1">Putative transcriptional regulator</fullName>
    </submittedName>
</protein>
<dbReference type="RefSeq" id="WP_066322432.1">
    <property type="nucleotide sequence ID" value="NZ_CP015438.1"/>
</dbReference>
<accession>A0A160F375</accession>
<evidence type="ECO:0000313" key="2">
    <source>
        <dbReference type="Proteomes" id="UP000076865"/>
    </source>
</evidence>
<proteinExistence type="predicted"/>
<reference evidence="1 2" key="1">
    <citation type="journal article" date="2006" name="Syst. Appl. Microbiol.">
        <title>Anoxybacillus amylolyticus sp. nov., a thermophilic amylase producing bacterium isolated from Mount Rittmann (Antarctica).</title>
        <authorList>
            <person name="Poli A."/>
            <person name="Esposito E."/>
            <person name="Lama L."/>
            <person name="Orlando P."/>
            <person name="Nicolaus G."/>
            <person name="de Appolonia F."/>
            <person name="Gambacorta A."/>
            <person name="Nicolaus B."/>
        </authorList>
    </citation>
    <scope>NUCLEOTIDE SEQUENCE [LARGE SCALE GENOMIC DNA]</scope>
    <source>
        <strain evidence="1 2">DSM 15939</strain>
    </source>
</reference>
<dbReference type="EMBL" id="CP015438">
    <property type="protein sequence ID" value="ANB60252.1"/>
    <property type="molecule type" value="Genomic_DNA"/>
</dbReference>
<dbReference type="PANTHER" id="PTHR30595:SF6">
    <property type="entry name" value="SCHLAFEN ALBA-2 DOMAIN-CONTAINING PROTEIN"/>
    <property type="match status" value="1"/>
</dbReference>
<sequence length="457" mass="52092">MNNYTNNLEHHSSGLQDNVILEHYGLNELNFESVKHYREKFCAAKPNHPWNGLEMKEFLYKIGAWGKLRNSSKEGITIAGLLMFSEERIITEVLPQYFLEYREIQAVSKSGWSNRFTSQDGTWSGNVYDFYFKVMETIPLHERSIVPALHEAVINALVHADYFGEGGIVIEKERNTYRLSNPGLLRIPVESAWTSGMSHLRNPNVFKMFILIGLCKRAGFGLPYLSSVWKGHRWKQPQIIQQADPARTIFVLSTELSDVIFSEEIAVAFETEEQSLVIQHGEQEVVDWGEELTLDFVNNGPNSVYNNSNSLNNGENSVNKTQNSINNGPNSINKNINPINNGVGSVNNGPNFVNKRSRSVNNKSGEEHMDVEDSLWEIASLARKKRRLPPAMMEEIILQLCAKRPLMLKELSYLLDRTADGLRNNYLAKLLEEGKIRLKYAEQPNHPRQAYMTTQDS</sequence>
<name>A0A160F375_9BACL</name>
<dbReference type="PANTHER" id="PTHR30595">
    <property type="entry name" value="GLPR-RELATED TRANSCRIPTIONAL REPRESSOR"/>
    <property type="match status" value="1"/>
</dbReference>
<dbReference type="Gene3D" id="3.30.565.60">
    <property type="match status" value="1"/>
</dbReference>
<dbReference type="InterPro" id="IPR038475">
    <property type="entry name" value="RecG_C_sf"/>
</dbReference>
<dbReference type="OrthoDB" id="9768354at2"/>
<gene>
    <name evidence="1" type="ORF">GFC30_270</name>
</gene>
<keyword evidence="2" id="KW-1185">Reference proteome</keyword>
<organism evidence="1 2">
    <name type="scientific">Anoxybacteroides amylolyticum</name>
    <dbReference type="NCBI Taxonomy" id="294699"/>
    <lineage>
        <taxon>Bacteria</taxon>
        <taxon>Bacillati</taxon>
        <taxon>Bacillota</taxon>
        <taxon>Bacilli</taxon>
        <taxon>Bacillales</taxon>
        <taxon>Anoxybacillaceae</taxon>
        <taxon>Anoxybacteroides</taxon>
    </lineage>
</organism>
<dbReference type="Proteomes" id="UP000076865">
    <property type="component" value="Chromosome"/>
</dbReference>
<evidence type="ECO:0000313" key="1">
    <source>
        <dbReference type="EMBL" id="ANB60252.1"/>
    </source>
</evidence>
<dbReference type="PATRIC" id="fig|294699.3.peg.252"/>
<dbReference type="KEGG" id="aamy:GFC30_270"/>
<dbReference type="AlphaFoldDB" id="A0A160F375"/>